<dbReference type="STRING" id="228230.RMCC_1794"/>
<dbReference type="GO" id="GO:0003677">
    <property type="term" value="F:DNA binding"/>
    <property type="evidence" value="ECO:0007669"/>
    <property type="project" value="InterPro"/>
</dbReference>
<dbReference type="Proteomes" id="UP000069443">
    <property type="component" value="Unassembled WGS sequence"/>
</dbReference>
<sequence>MLDSVARRAARLSARAQVAFTRDLAAARAAAGLSQAQLAALMGADATTVAGMERLDSDPRLSQLRQYLTACGASLVLSVVAPASSE</sequence>
<dbReference type="EMBL" id="BCSY01000035">
    <property type="protein sequence ID" value="GAS94828.1"/>
    <property type="molecule type" value="Genomic_DNA"/>
</dbReference>
<reference evidence="3" key="2">
    <citation type="submission" date="2016-02" db="EMBL/GenBank/DDBJ databases">
        <title>Draft genome sequence of five rapidly growing Mycobacterium species.</title>
        <authorList>
            <person name="Katahira K."/>
            <person name="Gotou Y."/>
            <person name="Iida K."/>
            <person name="Ogura Y."/>
            <person name="Hayashi T."/>
        </authorList>
    </citation>
    <scope>NUCLEOTIDE SEQUENCE [LARGE SCALE GENOMIC DNA]</scope>
    <source>
        <strain evidence="3">JCM15298</strain>
    </source>
</reference>
<protein>
    <submittedName>
        <fullName evidence="2">Cro-like protein</fullName>
    </submittedName>
</protein>
<dbReference type="InterPro" id="IPR001387">
    <property type="entry name" value="Cro/C1-type_HTH"/>
</dbReference>
<dbReference type="PROSITE" id="PS50943">
    <property type="entry name" value="HTH_CROC1"/>
    <property type="match status" value="1"/>
</dbReference>
<dbReference type="SUPFAM" id="SSF47413">
    <property type="entry name" value="lambda repressor-like DNA-binding domains"/>
    <property type="match status" value="1"/>
</dbReference>
<organism evidence="2 3">
    <name type="scientific">Mycolicibacterium canariasense</name>
    <name type="common">Mycobacterium canariasense</name>
    <dbReference type="NCBI Taxonomy" id="228230"/>
    <lineage>
        <taxon>Bacteria</taxon>
        <taxon>Bacillati</taxon>
        <taxon>Actinomycetota</taxon>
        <taxon>Actinomycetes</taxon>
        <taxon>Mycobacteriales</taxon>
        <taxon>Mycobacteriaceae</taxon>
        <taxon>Mycolicibacterium</taxon>
    </lineage>
</organism>
<dbReference type="InterPro" id="IPR010982">
    <property type="entry name" value="Lambda_DNA-bd_dom_sf"/>
</dbReference>
<comment type="caution">
    <text evidence="2">The sequence shown here is derived from an EMBL/GenBank/DDBJ whole genome shotgun (WGS) entry which is preliminary data.</text>
</comment>
<evidence type="ECO:0000259" key="1">
    <source>
        <dbReference type="PROSITE" id="PS50943"/>
    </source>
</evidence>
<keyword evidence="3" id="KW-1185">Reference proteome</keyword>
<dbReference type="AlphaFoldDB" id="A0A100WB75"/>
<dbReference type="SMART" id="SM00530">
    <property type="entry name" value="HTH_XRE"/>
    <property type="match status" value="1"/>
</dbReference>
<name>A0A100WB75_MYCCR</name>
<dbReference type="RefSeq" id="WP_062656034.1">
    <property type="nucleotide sequence ID" value="NZ_BCSY01000035.1"/>
</dbReference>
<evidence type="ECO:0000313" key="2">
    <source>
        <dbReference type="EMBL" id="GAS94828.1"/>
    </source>
</evidence>
<feature type="domain" description="HTH cro/C1-type" evidence="1">
    <location>
        <begin position="24"/>
        <end position="78"/>
    </location>
</feature>
<dbReference type="Gene3D" id="1.10.260.40">
    <property type="entry name" value="lambda repressor-like DNA-binding domains"/>
    <property type="match status" value="1"/>
</dbReference>
<gene>
    <name evidence="2" type="ORF">RMCC_1794</name>
</gene>
<dbReference type="CDD" id="cd00093">
    <property type="entry name" value="HTH_XRE"/>
    <property type="match status" value="1"/>
</dbReference>
<dbReference type="Pfam" id="PF13560">
    <property type="entry name" value="HTH_31"/>
    <property type="match status" value="1"/>
</dbReference>
<reference evidence="3" key="1">
    <citation type="journal article" date="2016" name="Genome Announc.">
        <title>Draft Genome Sequences of Five Rapidly Growing Mycobacterium Species, M. thermoresistibile, M. fortuitum subsp. acetamidolyticum, M. canariasense, M. brisbanense, and M. novocastrense.</title>
        <authorList>
            <person name="Katahira K."/>
            <person name="Ogura Y."/>
            <person name="Gotoh Y."/>
            <person name="Hayashi T."/>
        </authorList>
    </citation>
    <scope>NUCLEOTIDE SEQUENCE [LARGE SCALE GENOMIC DNA]</scope>
    <source>
        <strain evidence="3">JCM15298</strain>
    </source>
</reference>
<proteinExistence type="predicted"/>
<evidence type="ECO:0000313" key="3">
    <source>
        <dbReference type="Proteomes" id="UP000069443"/>
    </source>
</evidence>
<accession>A0A100WB75</accession>